<proteinExistence type="predicted"/>
<dbReference type="NCBIfam" id="TIGR00752">
    <property type="entry name" value="slp"/>
    <property type="match status" value="1"/>
</dbReference>
<dbReference type="AlphaFoldDB" id="A0A3N3E2R9"/>
<feature type="signal peptide" evidence="1">
    <location>
        <begin position="1"/>
        <end position="23"/>
    </location>
</feature>
<dbReference type="InterPro" id="IPR004658">
    <property type="entry name" value="OMP_Slp"/>
</dbReference>
<dbReference type="PROSITE" id="PS51257">
    <property type="entry name" value="PROKAR_LIPOPROTEIN"/>
    <property type="match status" value="1"/>
</dbReference>
<feature type="chain" id="PRO_5018210151" evidence="1">
    <location>
        <begin position="24"/>
        <end position="185"/>
    </location>
</feature>
<dbReference type="Proteomes" id="UP000278792">
    <property type="component" value="Unassembled WGS sequence"/>
</dbReference>
<dbReference type="PIRSF" id="PIRSF004982">
    <property type="entry name" value="SlP"/>
    <property type="match status" value="1"/>
</dbReference>
<reference evidence="2 3" key="1">
    <citation type="submission" date="2018-11" db="EMBL/GenBank/DDBJ databases">
        <title>Vibrio ponticus strain CAIM 1751 pathogenic for the snapper Lutjanus guttatus.</title>
        <authorList>
            <person name="Soto-Rodriguez S."/>
            <person name="Lozano-Olvera R."/>
            <person name="Gomez-Gil B."/>
        </authorList>
    </citation>
    <scope>NUCLEOTIDE SEQUENCE [LARGE SCALE GENOMIC DNA]</scope>
    <source>
        <strain evidence="2 3">CAIM 1751</strain>
    </source>
</reference>
<dbReference type="PANTHER" id="PTHR37530">
    <property type="entry name" value="OUTER MEMBRANE PROTEIN SLP"/>
    <property type="match status" value="1"/>
</dbReference>
<protein>
    <submittedName>
        <fullName evidence="2">Slp family lipoprotein</fullName>
    </submittedName>
</protein>
<dbReference type="Pfam" id="PF03843">
    <property type="entry name" value="Slp"/>
    <property type="match status" value="1"/>
</dbReference>
<dbReference type="PANTHER" id="PTHR37530:SF1">
    <property type="entry name" value="OUTER MEMBRANE PROTEIN SLP"/>
    <property type="match status" value="1"/>
</dbReference>
<evidence type="ECO:0000256" key="1">
    <source>
        <dbReference type="SAM" id="SignalP"/>
    </source>
</evidence>
<sequence length="185" mass="20563">MKNLRFIKSALCVTALLALTACSSLPEQLASDNPNLITDYATWQQAPNANTDVRLGGVIASVDNQADRTRIEVVNLPIDSAGKPDIDQEPKGRFVVYLQGFEDPVAFAPGRLITFLGSSNGTEVSPVGEFDYDFPVMNAQGYRLWKIEERVIVNETGSYIYPCRGIYCRDLHYSTRQGRIIQDVK</sequence>
<name>A0A3N3E2R9_9VIBR</name>
<dbReference type="RefSeq" id="WP_123781350.1">
    <property type="nucleotide sequence ID" value="NZ_RKIK01000013.1"/>
</dbReference>
<evidence type="ECO:0000313" key="2">
    <source>
        <dbReference type="EMBL" id="ROV61032.1"/>
    </source>
</evidence>
<gene>
    <name evidence="2" type="ORF">EGH82_06895</name>
</gene>
<accession>A0A3N3E2R9</accession>
<dbReference type="GO" id="GO:0019867">
    <property type="term" value="C:outer membrane"/>
    <property type="evidence" value="ECO:0007669"/>
    <property type="project" value="InterPro"/>
</dbReference>
<evidence type="ECO:0000313" key="3">
    <source>
        <dbReference type="Proteomes" id="UP000278792"/>
    </source>
</evidence>
<keyword evidence="1" id="KW-0732">Signal</keyword>
<comment type="caution">
    <text evidence="2">The sequence shown here is derived from an EMBL/GenBank/DDBJ whole genome shotgun (WGS) entry which is preliminary data.</text>
</comment>
<organism evidence="2 3">
    <name type="scientific">Vibrio ponticus</name>
    <dbReference type="NCBI Taxonomy" id="265668"/>
    <lineage>
        <taxon>Bacteria</taxon>
        <taxon>Pseudomonadati</taxon>
        <taxon>Pseudomonadota</taxon>
        <taxon>Gammaproteobacteria</taxon>
        <taxon>Vibrionales</taxon>
        <taxon>Vibrionaceae</taxon>
        <taxon>Vibrio</taxon>
    </lineage>
</organism>
<dbReference type="EMBL" id="RKIK01000013">
    <property type="protein sequence ID" value="ROV61032.1"/>
    <property type="molecule type" value="Genomic_DNA"/>
</dbReference>
<keyword evidence="2" id="KW-0449">Lipoprotein</keyword>